<name>A0A6G1E262_9ORYZ</name>
<sequence length="135" mass="14211">PSSTISFTSLACENAVAACANGVGCDSGGGGNIQTHIKARAALRAYCSSVVTIQNTTSVEVVTGFHASAYCNGQLRWNLHTRLFCKNRFLGGLTGGIIYGSFAGKSVSNWNPQDYQQVGTPFDIANSARNSCESH</sequence>
<organism evidence="1 2">
    <name type="scientific">Oryza meyeriana var. granulata</name>
    <dbReference type="NCBI Taxonomy" id="110450"/>
    <lineage>
        <taxon>Eukaryota</taxon>
        <taxon>Viridiplantae</taxon>
        <taxon>Streptophyta</taxon>
        <taxon>Embryophyta</taxon>
        <taxon>Tracheophyta</taxon>
        <taxon>Spermatophyta</taxon>
        <taxon>Magnoliopsida</taxon>
        <taxon>Liliopsida</taxon>
        <taxon>Poales</taxon>
        <taxon>Poaceae</taxon>
        <taxon>BOP clade</taxon>
        <taxon>Oryzoideae</taxon>
        <taxon>Oryzeae</taxon>
        <taxon>Oryzinae</taxon>
        <taxon>Oryza</taxon>
        <taxon>Oryza meyeriana</taxon>
    </lineage>
</organism>
<gene>
    <name evidence="1" type="ORF">E2562_021714</name>
</gene>
<dbReference type="EMBL" id="SPHZ02000005">
    <property type="protein sequence ID" value="KAF0918023.1"/>
    <property type="molecule type" value="Genomic_DNA"/>
</dbReference>
<reference evidence="1 2" key="1">
    <citation type="submission" date="2019-11" db="EMBL/GenBank/DDBJ databases">
        <title>Whole genome sequence of Oryza granulata.</title>
        <authorList>
            <person name="Li W."/>
        </authorList>
    </citation>
    <scope>NUCLEOTIDE SEQUENCE [LARGE SCALE GENOMIC DNA]</scope>
    <source>
        <strain evidence="2">cv. Menghai</strain>
        <tissue evidence="1">Leaf</tissue>
    </source>
</reference>
<feature type="non-terminal residue" evidence="1">
    <location>
        <position position="1"/>
    </location>
</feature>
<proteinExistence type="predicted"/>
<dbReference type="Proteomes" id="UP000479710">
    <property type="component" value="Unassembled WGS sequence"/>
</dbReference>
<evidence type="ECO:0000313" key="1">
    <source>
        <dbReference type="EMBL" id="KAF0918023.1"/>
    </source>
</evidence>
<keyword evidence="2" id="KW-1185">Reference proteome</keyword>
<accession>A0A6G1E262</accession>
<protein>
    <submittedName>
        <fullName evidence="1">Uncharacterized protein</fullName>
    </submittedName>
</protein>
<evidence type="ECO:0000313" key="2">
    <source>
        <dbReference type="Proteomes" id="UP000479710"/>
    </source>
</evidence>
<dbReference type="AlphaFoldDB" id="A0A6G1E262"/>
<comment type="caution">
    <text evidence="1">The sequence shown here is derived from an EMBL/GenBank/DDBJ whole genome shotgun (WGS) entry which is preliminary data.</text>
</comment>